<dbReference type="Pfam" id="PF13229">
    <property type="entry name" value="Beta_helix"/>
    <property type="match status" value="1"/>
</dbReference>
<dbReference type="AlphaFoldDB" id="A0A512HWK5"/>
<feature type="region of interest" description="Disordered" evidence="1">
    <location>
        <begin position="206"/>
        <end position="226"/>
    </location>
</feature>
<dbReference type="RefSeq" id="WP_146827678.1">
    <property type="nucleotide sequence ID" value="NZ_BAAAYQ010000001.1"/>
</dbReference>
<dbReference type="NCBIfam" id="TIGR03804">
    <property type="entry name" value="para_beta_helix"/>
    <property type="match status" value="1"/>
</dbReference>
<feature type="chain" id="PRO_5039699588" description="Right handed beta helix domain-containing protein" evidence="2">
    <location>
        <begin position="31"/>
        <end position="1049"/>
    </location>
</feature>
<name>A0A512HWK5_9ACTN</name>
<evidence type="ECO:0000256" key="2">
    <source>
        <dbReference type="SAM" id="SignalP"/>
    </source>
</evidence>
<protein>
    <recommendedName>
        <fullName evidence="3">Right handed beta helix domain-containing protein</fullName>
    </recommendedName>
</protein>
<dbReference type="Gene3D" id="2.160.20.10">
    <property type="entry name" value="Single-stranded right-handed beta-helix, Pectin lyase-like"/>
    <property type="match status" value="2"/>
</dbReference>
<accession>A0A512HWK5</accession>
<feature type="compositionally biased region" description="Polar residues" evidence="1">
    <location>
        <begin position="206"/>
        <end position="218"/>
    </location>
</feature>
<gene>
    <name evidence="4" type="ORF">AFL01nite_21370</name>
</gene>
<keyword evidence="5" id="KW-1185">Reference proteome</keyword>
<dbReference type="InterPro" id="IPR006626">
    <property type="entry name" value="PbH1"/>
</dbReference>
<dbReference type="EMBL" id="BJZQ01000010">
    <property type="protein sequence ID" value="GEO89810.1"/>
    <property type="molecule type" value="Genomic_DNA"/>
</dbReference>
<dbReference type="InterPro" id="IPR022441">
    <property type="entry name" value="Para_beta_helix_rpt-2"/>
</dbReference>
<dbReference type="Proteomes" id="UP000321769">
    <property type="component" value="Unassembled WGS sequence"/>
</dbReference>
<feature type="compositionally biased region" description="Pro residues" evidence="1">
    <location>
        <begin position="473"/>
        <end position="502"/>
    </location>
</feature>
<proteinExistence type="predicted"/>
<feature type="domain" description="Right handed beta helix" evidence="3">
    <location>
        <begin position="721"/>
        <end position="882"/>
    </location>
</feature>
<feature type="region of interest" description="Disordered" evidence="1">
    <location>
        <begin position="466"/>
        <end position="507"/>
    </location>
</feature>
<dbReference type="InterPro" id="IPR011050">
    <property type="entry name" value="Pectin_lyase_fold/virulence"/>
</dbReference>
<dbReference type="SUPFAM" id="SSF51126">
    <property type="entry name" value="Pectin lyase-like"/>
    <property type="match status" value="1"/>
</dbReference>
<evidence type="ECO:0000313" key="5">
    <source>
        <dbReference type="Proteomes" id="UP000321769"/>
    </source>
</evidence>
<keyword evidence="2" id="KW-0732">Signal</keyword>
<sequence length="1049" mass="107992">MTKRLLRRRPVAARSIPLLLGLALIAGAMAGAVTASAGATVIQDDFDRSVGSGWGKASSGQAYTTGSAQRLSVSAGAGRVDLPAATNAAAIAEGVKLGDSYAKAVVSFERVGDGVSNGVSSSLLLRRKGLGFYYEARLRQLAPGRFGLTVLRSDRTSSAAIAGETVVATNVASGQKLSVEFVATGSATVDLKARAWVSGASMPSWQVTGRDASSSRVTEGSPGLKFDASAGSARTTVLVHQYRAADTGESTPNTGSTRHLADDFSRRWTEGWGASTSGALYATGAPGRLSVDGSRGRAEVQPGKSAASVAEGVSLTDASITADLAVETAQRGGGATSAVLLRRSVSGRYYEARLHHLASGGLGLSIHRTADGSTTTMVAQKTVLASVPANRSVTVQFSTVGDAKVDLKARAWLTGAGPAPDWQVVGSDSSAARLRAGGAPGLKFDVSPDGVTTVVRADNLATAAAVAAGTPTPTTPTPTPPPATATTPAPTPTPAPTTPAPSAPSAVGSLPVGQASYPVPANAVYVAPLGSRTGQGTKADPYGSFGYALEKAKAGSTLVLRGGTFHESVLIDKSLTGITVQNHPGEAVWFDGSKTVSTWASSGSRWVASGWNAVFDHRIMSGSTDETSRWVDPARPLASYPDQVWIGDKALTQVASESAVSAGEFYVDKAGKRLVVGDNPAGKSVRASALKRAMEIHATDAVVRGIGVRRYATTKNDFAAVIAGVSGIEFENVVVEENAWLGIAAWASGQRYRNVTVSENAIMGFGGNNTNDLVVEKSVFRGNNAQGFKPTPVASGIKITRAKDVVLRDNVVADTRHAGGIWFDVSSSNLEIVGNSVSGNAAGVMIELSEDAVVADNHIFGNDGTGLRIQASGSVDVWNNTIVGNPRPFAVWDDERKQDVKALAATIPWVVDDISFHNNVVSMTGSNTCPILTQDEAQVRTGNEFGITSNNNAFHRPGAQSPANFACWANGIYQVKSFKNLQQFRDGTGNDKASVLTEGAAIVDAKGAAGASTRASVGSVAAGLPAAIAAATGQRAGVEALGAFTERRG</sequence>
<reference evidence="4 5" key="1">
    <citation type="submission" date="2019-07" db="EMBL/GenBank/DDBJ databases">
        <title>Whole genome shotgun sequence of Aeromicrobium flavum NBRC 107625.</title>
        <authorList>
            <person name="Hosoyama A."/>
            <person name="Uohara A."/>
            <person name="Ohji S."/>
            <person name="Ichikawa N."/>
        </authorList>
    </citation>
    <scope>NUCLEOTIDE SEQUENCE [LARGE SCALE GENOMIC DNA]</scope>
    <source>
        <strain evidence="4 5">NBRC 107625</strain>
    </source>
</reference>
<comment type="caution">
    <text evidence="4">The sequence shown here is derived from an EMBL/GenBank/DDBJ whole genome shotgun (WGS) entry which is preliminary data.</text>
</comment>
<organism evidence="4 5">
    <name type="scientific">Aeromicrobium flavum</name>
    <dbReference type="NCBI Taxonomy" id="416568"/>
    <lineage>
        <taxon>Bacteria</taxon>
        <taxon>Bacillati</taxon>
        <taxon>Actinomycetota</taxon>
        <taxon>Actinomycetes</taxon>
        <taxon>Propionibacteriales</taxon>
        <taxon>Nocardioidaceae</taxon>
        <taxon>Aeromicrobium</taxon>
    </lineage>
</organism>
<dbReference type="InterPro" id="IPR039448">
    <property type="entry name" value="Beta_helix"/>
</dbReference>
<evidence type="ECO:0000259" key="3">
    <source>
        <dbReference type="Pfam" id="PF13229"/>
    </source>
</evidence>
<dbReference type="InterPro" id="IPR012334">
    <property type="entry name" value="Pectin_lyas_fold"/>
</dbReference>
<dbReference type="SMART" id="SM00710">
    <property type="entry name" value="PbH1"/>
    <property type="match status" value="7"/>
</dbReference>
<dbReference type="OrthoDB" id="9807425at2"/>
<feature type="signal peptide" evidence="2">
    <location>
        <begin position="1"/>
        <end position="30"/>
    </location>
</feature>
<evidence type="ECO:0000256" key="1">
    <source>
        <dbReference type="SAM" id="MobiDB-lite"/>
    </source>
</evidence>
<evidence type="ECO:0000313" key="4">
    <source>
        <dbReference type="EMBL" id="GEO89810.1"/>
    </source>
</evidence>